<protein>
    <submittedName>
        <fullName evidence="1">Uncharacterized protein</fullName>
    </submittedName>
</protein>
<sequence>MCTQRAMVNGRCRTCATFSRGNPLLFYKREIATGAAGTNGIEIHGPEAVSAGATRDVPSYIEPPQMSVALNPGRILTPGARL</sequence>
<dbReference type="Proteomes" id="UP001153050">
    <property type="component" value="Unassembled WGS sequence"/>
</dbReference>
<evidence type="ECO:0000313" key="1">
    <source>
        <dbReference type="EMBL" id="CAH2395873.1"/>
    </source>
</evidence>
<organism evidence="1 2">
    <name type="scientific">Mesorhizobium escarrei</name>
    <dbReference type="NCBI Taxonomy" id="666018"/>
    <lineage>
        <taxon>Bacteria</taxon>
        <taxon>Pseudomonadati</taxon>
        <taxon>Pseudomonadota</taxon>
        <taxon>Alphaproteobacteria</taxon>
        <taxon>Hyphomicrobiales</taxon>
        <taxon>Phyllobacteriaceae</taxon>
        <taxon>Mesorhizobium</taxon>
    </lineage>
</organism>
<comment type="caution">
    <text evidence="1">The sequence shown here is derived from an EMBL/GenBank/DDBJ whole genome shotgun (WGS) entry which is preliminary data.</text>
</comment>
<proteinExistence type="predicted"/>
<dbReference type="EMBL" id="CAKXZT010000031">
    <property type="protein sequence ID" value="CAH2395873.1"/>
    <property type="molecule type" value="Genomic_DNA"/>
</dbReference>
<reference evidence="1 2" key="1">
    <citation type="submission" date="2022-03" db="EMBL/GenBank/DDBJ databases">
        <authorList>
            <person name="Brunel B."/>
        </authorList>
    </citation>
    <scope>NUCLEOTIDE SEQUENCE [LARGE SCALE GENOMIC DNA]</scope>
    <source>
        <strain evidence="1">STM5069sample</strain>
    </source>
</reference>
<evidence type="ECO:0000313" key="2">
    <source>
        <dbReference type="Proteomes" id="UP001153050"/>
    </source>
</evidence>
<accession>A0ABN8JFI0</accession>
<name>A0ABN8JFI0_9HYPH</name>
<keyword evidence="2" id="KW-1185">Reference proteome</keyword>
<gene>
    <name evidence="1" type="ORF">MES5069_1260009</name>
</gene>